<comment type="caution">
    <text evidence="3">Lacks conserved residue(s) required for the propagation of feature annotation.</text>
</comment>
<dbReference type="SUPFAM" id="SSF49854">
    <property type="entry name" value="Spermadhesin, CUB domain"/>
    <property type="match status" value="1"/>
</dbReference>
<evidence type="ECO:0000256" key="1">
    <source>
        <dbReference type="ARBA" id="ARBA00022737"/>
    </source>
</evidence>
<keyword evidence="6" id="KW-1185">Reference proteome</keyword>
<dbReference type="OrthoDB" id="5975444at2759"/>
<dbReference type="Pfam" id="PF13385">
    <property type="entry name" value="Laminin_G_3"/>
    <property type="match status" value="1"/>
</dbReference>
<evidence type="ECO:0000256" key="3">
    <source>
        <dbReference type="PROSITE-ProRule" id="PRU00059"/>
    </source>
</evidence>
<dbReference type="EMBL" id="MU826370">
    <property type="protein sequence ID" value="KAJ7378021.1"/>
    <property type="molecule type" value="Genomic_DNA"/>
</dbReference>
<evidence type="ECO:0000313" key="5">
    <source>
        <dbReference type="EMBL" id="KAJ7378021.1"/>
    </source>
</evidence>
<evidence type="ECO:0000259" key="4">
    <source>
        <dbReference type="PROSITE" id="PS01180"/>
    </source>
</evidence>
<dbReference type="PROSITE" id="PS01180">
    <property type="entry name" value="CUB"/>
    <property type="match status" value="1"/>
</dbReference>
<dbReference type="Pfam" id="PF00431">
    <property type="entry name" value="CUB"/>
    <property type="match status" value="1"/>
</dbReference>
<dbReference type="Proteomes" id="UP001163046">
    <property type="component" value="Unassembled WGS sequence"/>
</dbReference>
<dbReference type="Gene3D" id="2.60.120.200">
    <property type="match status" value="1"/>
</dbReference>
<dbReference type="CDD" id="cd00041">
    <property type="entry name" value="CUB"/>
    <property type="match status" value="1"/>
</dbReference>
<keyword evidence="2" id="KW-1015">Disulfide bond</keyword>
<dbReference type="PANTHER" id="PTHR24251">
    <property type="entry name" value="OVOCHYMASE-RELATED"/>
    <property type="match status" value="1"/>
</dbReference>
<dbReference type="InterPro" id="IPR013320">
    <property type="entry name" value="ConA-like_dom_sf"/>
</dbReference>
<comment type="caution">
    <text evidence="5">The sequence shown here is derived from an EMBL/GenBank/DDBJ whole genome shotgun (WGS) entry which is preliminary data.</text>
</comment>
<dbReference type="Gene3D" id="2.60.120.290">
    <property type="entry name" value="Spermadhesin, CUB domain"/>
    <property type="match status" value="1"/>
</dbReference>
<organism evidence="5 6">
    <name type="scientific">Desmophyllum pertusum</name>
    <dbReference type="NCBI Taxonomy" id="174260"/>
    <lineage>
        <taxon>Eukaryota</taxon>
        <taxon>Metazoa</taxon>
        <taxon>Cnidaria</taxon>
        <taxon>Anthozoa</taxon>
        <taxon>Hexacorallia</taxon>
        <taxon>Scleractinia</taxon>
        <taxon>Caryophylliina</taxon>
        <taxon>Caryophylliidae</taxon>
        <taxon>Desmophyllum</taxon>
    </lineage>
</organism>
<reference evidence="5" key="1">
    <citation type="submission" date="2023-01" db="EMBL/GenBank/DDBJ databases">
        <title>Genome assembly of the deep-sea coral Lophelia pertusa.</title>
        <authorList>
            <person name="Herrera S."/>
            <person name="Cordes E."/>
        </authorList>
    </citation>
    <scope>NUCLEOTIDE SEQUENCE</scope>
    <source>
        <strain evidence="5">USNM1676648</strain>
        <tissue evidence="5">Polyp</tissue>
    </source>
</reference>
<keyword evidence="1" id="KW-0677">Repeat</keyword>
<feature type="domain" description="CUB" evidence="4">
    <location>
        <begin position="183"/>
        <end position="293"/>
    </location>
</feature>
<name>A0A9W9ZAP9_9CNID</name>
<proteinExistence type="predicted"/>
<dbReference type="SMART" id="SM00042">
    <property type="entry name" value="CUB"/>
    <property type="match status" value="1"/>
</dbReference>
<dbReference type="InterPro" id="IPR035914">
    <property type="entry name" value="Sperma_CUB_dom_sf"/>
</dbReference>
<dbReference type="InterPro" id="IPR000859">
    <property type="entry name" value="CUB_dom"/>
</dbReference>
<protein>
    <recommendedName>
        <fullName evidence="4">CUB domain-containing protein</fullName>
    </recommendedName>
</protein>
<evidence type="ECO:0000313" key="6">
    <source>
        <dbReference type="Proteomes" id="UP001163046"/>
    </source>
</evidence>
<dbReference type="AlphaFoldDB" id="A0A9W9ZAP9"/>
<sequence>MNSTVVFSSAGYERQRKQSREALKMTCYGGHVFSQGLLIDLNFDDVKSGRASYASLKGDVTDTDKRTEIYQVLRIVWKSKTPSGHKHSSVDQLDSNKGYHSIFDTVGGHSLHQNGQYHFEIQDGSVRWFHRNESEAQIFSVETDPIIPATVWNHIVGTYTAHTGIAKVFVNGRLKAEAAGKECGGFFYSPTGIFRITRMAEKLQRENLLYVARLRFDPSEKIALSFKSFSLDQNGTCDKAKLVVKDGSSKNANALGVYCGVKRPPGITSSGNHLWLQFTSTEGAEGKGFSLVL</sequence>
<evidence type="ECO:0000256" key="2">
    <source>
        <dbReference type="ARBA" id="ARBA00023157"/>
    </source>
</evidence>
<gene>
    <name evidence="5" type="ORF">OS493_025337</name>
</gene>
<accession>A0A9W9ZAP9</accession>
<dbReference type="SUPFAM" id="SSF49899">
    <property type="entry name" value="Concanavalin A-like lectins/glucanases"/>
    <property type="match status" value="1"/>
</dbReference>